<evidence type="ECO:0000313" key="3">
    <source>
        <dbReference type="EMBL" id="MBP1933895.1"/>
    </source>
</evidence>
<dbReference type="EMBL" id="JAGGKT010000014">
    <property type="protein sequence ID" value="MBP1933895.1"/>
    <property type="molecule type" value="Genomic_DNA"/>
</dbReference>
<dbReference type="RefSeq" id="WP_209811910.1">
    <property type="nucleotide sequence ID" value="NZ_JAGGKT010000014.1"/>
</dbReference>
<keyword evidence="1" id="KW-0456">Lyase</keyword>
<evidence type="ECO:0000256" key="1">
    <source>
        <dbReference type="ARBA" id="ARBA00023239"/>
    </source>
</evidence>
<reference evidence="3 4" key="1">
    <citation type="submission" date="2021-03" db="EMBL/GenBank/DDBJ databases">
        <title>Genomic Encyclopedia of Type Strains, Phase IV (KMG-IV): sequencing the most valuable type-strain genomes for metagenomic binning, comparative biology and taxonomic classification.</title>
        <authorList>
            <person name="Goeker M."/>
        </authorList>
    </citation>
    <scope>NUCLEOTIDE SEQUENCE [LARGE SCALE GENOMIC DNA]</scope>
    <source>
        <strain evidence="3 4">DSM 24738</strain>
    </source>
</reference>
<evidence type="ECO:0000313" key="4">
    <source>
        <dbReference type="Proteomes" id="UP001519343"/>
    </source>
</evidence>
<accession>A0ABS4GVI6</accession>
<dbReference type="Gene3D" id="2.30.130.110">
    <property type="match status" value="1"/>
</dbReference>
<sequence>MSDLKLVVDNKQKAALVIDAKDNVAVALEDLKMGETCLIRFEDLVEQLEVIEDIGFGHKIALKDLQQDECVYKYGEEIGRMKEPLQRGGWIHSHNMYCERGLKNG</sequence>
<name>A0ABS4GVI6_9BACL</name>
<dbReference type="SMART" id="SM00858">
    <property type="entry name" value="SAF"/>
    <property type="match status" value="1"/>
</dbReference>
<protein>
    <submittedName>
        <fullName evidence="3">Altronate dehydratase</fullName>
    </submittedName>
</protein>
<organism evidence="3 4">
    <name type="scientific">Ammoniphilus resinae</name>
    <dbReference type="NCBI Taxonomy" id="861532"/>
    <lineage>
        <taxon>Bacteria</taxon>
        <taxon>Bacillati</taxon>
        <taxon>Bacillota</taxon>
        <taxon>Bacilli</taxon>
        <taxon>Bacillales</taxon>
        <taxon>Paenibacillaceae</taxon>
        <taxon>Aneurinibacillus group</taxon>
        <taxon>Ammoniphilus</taxon>
    </lineage>
</organism>
<evidence type="ECO:0000259" key="2">
    <source>
        <dbReference type="SMART" id="SM00858"/>
    </source>
</evidence>
<dbReference type="InterPro" id="IPR013974">
    <property type="entry name" value="SAF"/>
</dbReference>
<dbReference type="InterPro" id="IPR044144">
    <property type="entry name" value="SAF_UxaA/GarD"/>
</dbReference>
<comment type="caution">
    <text evidence="3">The sequence shown here is derived from an EMBL/GenBank/DDBJ whole genome shotgun (WGS) entry which is preliminary data.</text>
</comment>
<dbReference type="CDD" id="cd11613">
    <property type="entry name" value="SAF_AH_GD"/>
    <property type="match status" value="1"/>
</dbReference>
<gene>
    <name evidence="3" type="ORF">J2Z37_003912</name>
</gene>
<proteinExistence type="predicted"/>
<keyword evidence="4" id="KW-1185">Reference proteome</keyword>
<feature type="domain" description="SAF" evidence="2">
    <location>
        <begin position="22"/>
        <end position="97"/>
    </location>
</feature>
<dbReference type="Proteomes" id="UP001519343">
    <property type="component" value="Unassembled WGS sequence"/>
</dbReference>